<reference evidence="3" key="1">
    <citation type="submission" date="2015-05" db="EMBL/GenBank/DDBJ databases">
        <authorList>
            <person name="Fogelqvist Johan"/>
        </authorList>
    </citation>
    <scope>NUCLEOTIDE SEQUENCE [LARGE SCALE GENOMIC DNA]</scope>
</reference>
<organism evidence="2 3">
    <name type="scientific">Verticillium longisporum</name>
    <name type="common">Verticillium dahliae var. longisporum</name>
    <dbReference type="NCBI Taxonomy" id="100787"/>
    <lineage>
        <taxon>Eukaryota</taxon>
        <taxon>Fungi</taxon>
        <taxon>Dikarya</taxon>
        <taxon>Ascomycota</taxon>
        <taxon>Pezizomycotina</taxon>
        <taxon>Sordariomycetes</taxon>
        <taxon>Hypocreomycetidae</taxon>
        <taxon>Glomerellales</taxon>
        <taxon>Plectosphaerellaceae</taxon>
        <taxon>Verticillium</taxon>
    </lineage>
</organism>
<proteinExistence type="predicted"/>
<dbReference type="PANTHER" id="PTHR37283:SF1">
    <property type="entry name" value="PH DOMAIN-CONTAINING PROTEIN YHR131C"/>
    <property type="match status" value="1"/>
</dbReference>
<accession>A0A0G4KJU3</accession>
<dbReference type="SUPFAM" id="SSF50729">
    <property type="entry name" value="PH domain-like"/>
    <property type="match status" value="1"/>
</dbReference>
<sequence>MLTRSIRSSRIPSRRLPPALTRLLAMLTRPRPRSPSRLCLRLPLRRTRRLLPPRLRRTTSRRLRSLPTPARRLLLLLPRPRSLLPLFLPSTCLGPAALPLLSDPRPPFPSPRLLFPPQSRLPPLQLLLPLPPLQRHPLSPAPPFSSLPSPRKLPRLPQSGSPSLTPGEGFWTAASRSISSSSSSTSTPSSTTSTARHDAYGRRLSVEEDLFYQQLMTADPRPPSEPPPPYRPQALRTASSLFCATDDPRQQPQQRQTHIELPPKYHTDIDLAAVWELKMELEDAVDRADDRTWHTVIVELRGTSLKLYSVKKEWKQWGWGAAREWASSNQSPDNPPWARRATLLRTYHLQHADIGIAADYKKRRNVIRLRLETDQLLLSCLESATFVRWLDAFFAAMAIAAPLDEREYPADQSVPRSQRTRWLQAQRRVSNAGRVSYPVPTPRPLGGLALAPRAYSPSITSSLSLSSHLDMDADPYPSPEMSDGTQGMAGQGIAQGQGSSEGSTPALSRRSTTGSASFRRLVAAAGGGEVDGKWAPPRETWDPVDDMRYARLCFAILLYRSPRKSEFVIRGGTRWTINWETGRKVRVFPPRYGEWSVGSKRGTSLLM</sequence>
<feature type="compositionally biased region" description="Low complexity" evidence="1">
    <location>
        <begin position="172"/>
        <end position="194"/>
    </location>
</feature>
<feature type="compositionally biased region" description="Pro residues" evidence="1">
    <location>
        <begin position="132"/>
        <end position="145"/>
    </location>
</feature>
<dbReference type="AlphaFoldDB" id="A0A0G4KJU3"/>
<dbReference type="EMBL" id="CVQI01001113">
    <property type="protein sequence ID" value="CRK05814.1"/>
    <property type="molecule type" value="Genomic_DNA"/>
</dbReference>
<name>A0A0G4KJU3_VERLO</name>
<evidence type="ECO:0008006" key="4">
    <source>
        <dbReference type="Google" id="ProtNLM"/>
    </source>
</evidence>
<evidence type="ECO:0000313" key="3">
    <source>
        <dbReference type="Proteomes" id="UP000045706"/>
    </source>
</evidence>
<dbReference type="Gene3D" id="2.30.29.30">
    <property type="entry name" value="Pleckstrin-homology domain (PH domain)/Phosphotyrosine-binding domain (PTB)"/>
    <property type="match status" value="1"/>
</dbReference>
<feature type="compositionally biased region" description="Polar residues" evidence="1">
    <location>
        <begin position="505"/>
        <end position="514"/>
    </location>
</feature>
<evidence type="ECO:0000313" key="2">
    <source>
        <dbReference type="EMBL" id="CRK05814.1"/>
    </source>
</evidence>
<dbReference type="Proteomes" id="UP000045706">
    <property type="component" value="Unassembled WGS sequence"/>
</dbReference>
<gene>
    <name evidence="2" type="ORF">BN1723_001632</name>
</gene>
<dbReference type="InterPro" id="IPR011993">
    <property type="entry name" value="PH-like_dom_sf"/>
</dbReference>
<evidence type="ECO:0000256" key="1">
    <source>
        <dbReference type="SAM" id="MobiDB-lite"/>
    </source>
</evidence>
<feature type="region of interest" description="Disordered" evidence="1">
    <location>
        <begin position="470"/>
        <end position="514"/>
    </location>
</feature>
<feature type="region of interest" description="Disordered" evidence="1">
    <location>
        <begin position="132"/>
        <end position="199"/>
    </location>
</feature>
<protein>
    <recommendedName>
        <fullName evidence="4">PH domain-containing protein</fullName>
    </recommendedName>
</protein>
<dbReference type="PANTHER" id="PTHR37283">
    <property type="entry name" value="PH DOMAIN-CONTAINING PROTEIN YHR131C"/>
    <property type="match status" value="1"/>
</dbReference>